<reference evidence="1 2" key="1">
    <citation type="submission" date="2012-11" db="EMBL/GenBank/DDBJ databases">
        <authorList>
            <person name="Huguet-Tapia J.C."/>
            <person name="Durkin A.S."/>
            <person name="Pettis G.S."/>
            <person name="Badger J.H."/>
        </authorList>
    </citation>
    <scope>NUCLEOTIDE SEQUENCE [LARGE SCALE GENOMIC DNA]</scope>
    <source>
        <strain evidence="1 2">91-03</strain>
    </source>
</reference>
<dbReference type="EMBL" id="AEJC01000290">
    <property type="protein sequence ID" value="EKX65484.1"/>
    <property type="molecule type" value="Genomic_DNA"/>
</dbReference>
<organism evidence="1 2">
    <name type="scientific">Streptomyces ipomoeae 91-03</name>
    <dbReference type="NCBI Taxonomy" id="698759"/>
    <lineage>
        <taxon>Bacteria</taxon>
        <taxon>Bacillati</taxon>
        <taxon>Actinomycetota</taxon>
        <taxon>Actinomycetes</taxon>
        <taxon>Kitasatosporales</taxon>
        <taxon>Streptomycetaceae</taxon>
        <taxon>Streptomyces</taxon>
    </lineage>
</organism>
<dbReference type="Proteomes" id="UP000010411">
    <property type="component" value="Unassembled WGS sequence"/>
</dbReference>
<proteinExistence type="predicted"/>
<accession>L1KY57</accession>
<keyword evidence="2" id="KW-1185">Reference proteome</keyword>
<gene>
    <name evidence="1" type="ORF">STRIP9103_01805</name>
</gene>
<comment type="caution">
    <text evidence="1">The sequence shown here is derived from an EMBL/GenBank/DDBJ whole genome shotgun (WGS) entry which is preliminary data.</text>
</comment>
<evidence type="ECO:0000313" key="2">
    <source>
        <dbReference type="Proteomes" id="UP000010411"/>
    </source>
</evidence>
<protein>
    <submittedName>
        <fullName evidence="1">Uncharacterized protein</fullName>
    </submittedName>
</protein>
<sequence length="40" mass="4146">MGQSGVHDPLFRTTAGAAITVVMAAPGRKPNREDQPISAP</sequence>
<evidence type="ECO:0000313" key="1">
    <source>
        <dbReference type="EMBL" id="EKX65484.1"/>
    </source>
</evidence>
<name>L1KY57_9ACTN</name>
<dbReference type="AlphaFoldDB" id="L1KY57"/>